<evidence type="ECO:0000313" key="2">
    <source>
        <dbReference type="Proteomes" id="UP000614221"/>
    </source>
</evidence>
<dbReference type="AlphaFoldDB" id="A0A830EX35"/>
<dbReference type="Proteomes" id="UP000614221">
    <property type="component" value="Unassembled WGS sequence"/>
</dbReference>
<sequence length="83" mass="9249">MLVGALIAWTNYWDRYEFAVAVVATNGDAEKVELSEKPFEPLAEWCDYTSSERGCDISYNCAGKLLLHSETELDPLRVCGTVS</sequence>
<gene>
    <name evidence="1" type="ORF">GCM10009067_40060</name>
</gene>
<organism evidence="1 2">
    <name type="scientific">Haloarcula sebkhae</name>
    <dbReference type="NCBI Taxonomy" id="932660"/>
    <lineage>
        <taxon>Archaea</taxon>
        <taxon>Methanobacteriati</taxon>
        <taxon>Methanobacteriota</taxon>
        <taxon>Stenosarchaea group</taxon>
        <taxon>Halobacteria</taxon>
        <taxon>Halobacteriales</taxon>
        <taxon>Haloarculaceae</taxon>
        <taxon>Haloarcula</taxon>
    </lineage>
</organism>
<accession>A0A830EX35</accession>
<comment type="caution">
    <text evidence="1">The sequence shown here is derived from an EMBL/GenBank/DDBJ whole genome shotgun (WGS) entry which is preliminary data.</text>
</comment>
<name>A0A830EX35_9EURY</name>
<evidence type="ECO:0000313" key="1">
    <source>
        <dbReference type="EMBL" id="GGK83891.1"/>
    </source>
</evidence>
<protein>
    <submittedName>
        <fullName evidence="1">Uncharacterized protein</fullName>
    </submittedName>
</protein>
<reference evidence="1" key="2">
    <citation type="submission" date="2020-09" db="EMBL/GenBank/DDBJ databases">
        <authorList>
            <person name="Sun Q."/>
            <person name="Ohkuma M."/>
        </authorList>
    </citation>
    <scope>NUCLEOTIDE SEQUENCE</scope>
    <source>
        <strain evidence="1">JCM 19018</strain>
    </source>
</reference>
<proteinExistence type="predicted"/>
<reference evidence="1" key="1">
    <citation type="journal article" date="2014" name="Int. J. Syst. Evol. Microbiol.">
        <title>Complete genome sequence of Corynebacterium casei LMG S-19264T (=DSM 44701T), isolated from a smear-ripened cheese.</title>
        <authorList>
            <consortium name="US DOE Joint Genome Institute (JGI-PGF)"/>
            <person name="Walter F."/>
            <person name="Albersmeier A."/>
            <person name="Kalinowski J."/>
            <person name="Ruckert C."/>
        </authorList>
    </citation>
    <scope>NUCLEOTIDE SEQUENCE</scope>
    <source>
        <strain evidence="1">JCM 19018</strain>
    </source>
</reference>
<dbReference type="EMBL" id="BMPD01000011">
    <property type="protein sequence ID" value="GGK83891.1"/>
    <property type="molecule type" value="Genomic_DNA"/>
</dbReference>